<dbReference type="EMBL" id="KZ270009">
    <property type="protein sequence ID" value="OZC08393.1"/>
    <property type="molecule type" value="Genomic_DNA"/>
</dbReference>
<dbReference type="WBParaSite" id="OFLC_0001326901-mRNA-1">
    <property type="protein sequence ID" value="OFLC_0001326901-mRNA-1"/>
    <property type="gene ID" value="OFLC_0001326901"/>
</dbReference>
<feature type="compositionally biased region" description="Basic and acidic residues" evidence="1">
    <location>
        <begin position="41"/>
        <end position="51"/>
    </location>
</feature>
<protein>
    <submittedName>
        <fullName evidence="2 4">Uncharacterized protein</fullName>
    </submittedName>
</protein>
<dbReference type="AlphaFoldDB" id="A0A183I0K6"/>
<reference evidence="4" key="2">
    <citation type="submission" date="2016-06" db="UniProtKB">
        <authorList>
            <consortium name="WormBaseParasite"/>
        </authorList>
    </citation>
    <scope>IDENTIFICATION</scope>
</reference>
<keyword evidence="3" id="KW-1185">Reference proteome</keyword>
<organism evidence="4">
    <name type="scientific">Onchocerca flexuosa</name>
    <dbReference type="NCBI Taxonomy" id="387005"/>
    <lineage>
        <taxon>Eukaryota</taxon>
        <taxon>Metazoa</taxon>
        <taxon>Ecdysozoa</taxon>
        <taxon>Nematoda</taxon>
        <taxon>Chromadorea</taxon>
        <taxon>Rhabditida</taxon>
        <taxon>Spirurina</taxon>
        <taxon>Spiruromorpha</taxon>
        <taxon>Filarioidea</taxon>
        <taxon>Onchocercidae</taxon>
        <taxon>Onchocerca</taxon>
    </lineage>
</organism>
<evidence type="ECO:0000313" key="2">
    <source>
        <dbReference type="EMBL" id="OZC08393.1"/>
    </source>
</evidence>
<feature type="compositionally biased region" description="Basic and acidic residues" evidence="1">
    <location>
        <begin position="10"/>
        <end position="22"/>
    </location>
</feature>
<evidence type="ECO:0000313" key="3">
    <source>
        <dbReference type="Proteomes" id="UP000242913"/>
    </source>
</evidence>
<evidence type="ECO:0000313" key="4">
    <source>
        <dbReference type="WBParaSite" id="OFLC_0001326901-mRNA-1"/>
    </source>
</evidence>
<feature type="compositionally biased region" description="Low complexity" evidence="1">
    <location>
        <begin position="25"/>
        <end position="34"/>
    </location>
</feature>
<name>A0A183I0K6_9BILA</name>
<feature type="region of interest" description="Disordered" evidence="1">
    <location>
        <begin position="1"/>
        <end position="51"/>
    </location>
</feature>
<proteinExistence type="predicted"/>
<evidence type="ECO:0000256" key="1">
    <source>
        <dbReference type="SAM" id="MobiDB-lite"/>
    </source>
</evidence>
<gene>
    <name evidence="2" type="ORF">X798_04593</name>
</gene>
<dbReference type="Proteomes" id="UP000242913">
    <property type="component" value="Unassembled WGS sequence"/>
</dbReference>
<sequence>MAYPSLITDSADRCSYKDDENTATKSSNISSSSSKNKRKHDGNEWDKDTPTTFKSYEDLLMTHKWTV</sequence>
<accession>A0A183I0K6</accession>
<reference evidence="2 3" key="1">
    <citation type="submission" date="2015-12" db="EMBL/GenBank/DDBJ databases">
        <title>Draft genome of the nematode, Onchocerca flexuosa.</title>
        <authorList>
            <person name="Mitreva M."/>
        </authorList>
    </citation>
    <scope>NUCLEOTIDE SEQUENCE [LARGE SCALE GENOMIC DNA]</scope>
    <source>
        <strain evidence="2">Red Deer</strain>
    </source>
</reference>